<dbReference type="PANTHER" id="PTHR42770:SF7">
    <property type="entry name" value="MEMBRANE PROTEIN"/>
    <property type="match status" value="1"/>
</dbReference>
<accession>A0AAE3ESB0</accession>
<comment type="subcellular location">
    <subcellularLocation>
        <location evidence="1">Cell membrane</location>
        <topology evidence="1">Multi-pass membrane protein</topology>
    </subcellularLocation>
</comment>
<feature type="transmembrane region" description="Helical" evidence="6">
    <location>
        <begin position="159"/>
        <end position="176"/>
    </location>
</feature>
<evidence type="ECO:0000256" key="2">
    <source>
        <dbReference type="ARBA" id="ARBA00022475"/>
    </source>
</evidence>
<feature type="transmembrane region" description="Helical" evidence="6">
    <location>
        <begin position="379"/>
        <end position="402"/>
    </location>
</feature>
<organism evidence="7 8">
    <name type="scientific">Cerina litoralis</name>
    <dbReference type="NCBI Taxonomy" id="2874477"/>
    <lineage>
        <taxon>Bacteria</taxon>
        <taxon>Pseudomonadati</taxon>
        <taxon>Bacteroidota</taxon>
        <taxon>Flavobacteriia</taxon>
        <taxon>Flavobacteriales</taxon>
        <taxon>Flavobacteriaceae</taxon>
        <taxon>Cerina</taxon>
    </lineage>
</organism>
<dbReference type="Gene3D" id="1.20.1740.10">
    <property type="entry name" value="Amino acid/polyamine transporter I"/>
    <property type="match status" value="1"/>
</dbReference>
<dbReference type="GO" id="GO:0005886">
    <property type="term" value="C:plasma membrane"/>
    <property type="evidence" value="ECO:0007669"/>
    <property type="project" value="UniProtKB-SubCell"/>
</dbReference>
<dbReference type="Pfam" id="PF13520">
    <property type="entry name" value="AA_permease_2"/>
    <property type="match status" value="1"/>
</dbReference>
<feature type="transmembrane region" description="Helical" evidence="6">
    <location>
        <begin position="124"/>
        <end position="147"/>
    </location>
</feature>
<protein>
    <submittedName>
        <fullName evidence="7">APC family permease</fullName>
    </submittedName>
</protein>
<evidence type="ECO:0000256" key="1">
    <source>
        <dbReference type="ARBA" id="ARBA00004651"/>
    </source>
</evidence>
<dbReference type="AlphaFoldDB" id="A0AAE3ESB0"/>
<dbReference type="EMBL" id="JAIRBC010000001">
    <property type="protein sequence ID" value="MCG2459259.1"/>
    <property type="molecule type" value="Genomic_DNA"/>
</dbReference>
<feature type="transmembrane region" description="Helical" evidence="6">
    <location>
        <begin position="46"/>
        <end position="66"/>
    </location>
</feature>
<feature type="transmembrane region" description="Helical" evidence="6">
    <location>
        <begin position="269"/>
        <end position="289"/>
    </location>
</feature>
<feature type="transmembrane region" description="Helical" evidence="6">
    <location>
        <begin position="87"/>
        <end position="112"/>
    </location>
</feature>
<dbReference type="GO" id="GO:0022857">
    <property type="term" value="F:transmembrane transporter activity"/>
    <property type="evidence" value="ECO:0007669"/>
    <property type="project" value="InterPro"/>
</dbReference>
<dbReference type="PANTHER" id="PTHR42770">
    <property type="entry name" value="AMINO ACID TRANSPORTER-RELATED"/>
    <property type="match status" value="1"/>
</dbReference>
<evidence type="ECO:0000313" key="8">
    <source>
        <dbReference type="Proteomes" id="UP001200642"/>
    </source>
</evidence>
<keyword evidence="4 6" id="KW-1133">Transmembrane helix</keyword>
<reference evidence="7" key="1">
    <citation type="submission" date="2023-02" db="EMBL/GenBank/DDBJ databases">
        <title>Genome of Flavobacteriaceae gen. nov. sp. strain F89.</title>
        <authorList>
            <person name="Wang Y."/>
        </authorList>
    </citation>
    <scope>NUCLEOTIDE SEQUENCE</scope>
    <source>
        <strain evidence="7">F89</strain>
    </source>
</reference>
<feature type="transmembrane region" description="Helical" evidence="6">
    <location>
        <begin position="226"/>
        <end position="249"/>
    </location>
</feature>
<name>A0AAE3ESB0_9FLAO</name>
<evidence type="ECO:0000256" key="3">
    <source>
        <dbReference type="ARBA" id="ARBA00022692"/>
    </source>
</evidence>
<keyword evidence="3 6" id="KW-0812">Transmembrane</keyword>
<dbReference type="Proteomes" id="UP001200642">
    <property type="component" value="Unassembled WGS sequence"/>
</dbReference>
<proteinExistence type="predicted"/>
<feature type="transmembrane region" description="Helical" evidence="6">
    <location>
        <begin position="196"/>
        <end position="214"/>
    </location>
</feature>
<comment type="caution">
    <text evidence="7">The sequence shown here is derived from an EMBL/GenBank/DDBJ whole genome shotgun (WGS) entry which is preliminary data.</text>
</comment>
<feature type="transmembrane region" description="Helical" evidence="6">
    <location>
        <begin position="347"/>
        <end position="367"/>
    </location>
</feature>
<gene>
    <name evidence="7" type="ORF">K8352_00700</name>
</gene>
<evidence type="ECO:0000256" key="6">
    <source>
        <dbReference type="SAM" id="Phobius"/>
    </source>
</evidence>
<dbReference type="InterPro" id="IPR050367">
    <property type="entry name" value="APC_superfamily"/>
</dbReference>
<keyword evidence="2" id="KW-1003">Cell membrane</keyword>
<feature type="transmembrane region" description="Helical" evidence="6">
    <location>
        <begin position="408"/>
        <end position="426"/>
    </location>
</feature>
<sequence>MNNQDEGLKREIGVWGLSANMVNIIIGSGIFVLPAIVAGILGPASIIAYAFCGLLVLLIMLCYAEIGSKTTSSGGGYTYVVTAFGKYPGFLVFLLGFIARICAIAAVANALVDTLAVVFPVFHAYSIKFVFFVLLFFGFASINILGVKQGVGLVKFNTIAKLLPLVLLIVVGFFFIDTDNLKWTATPSLQHVGEASLVLFFAFTGGPTGLIVGGEIKHPERTVPRAVIISIVFLILFYIAIQIVVQGVLGSRLSPEMASPLAVAGQVVFGPMGFTFILLGTAISMFGNVSGQTLNTPRSLFAVSRDGVLPIKAFQKIHKKFATPCNSILTFSTLGFLFAASGGFRTLAVFSVAGALLGYATVSLAVLKFRKMPEMKNKGFTIPGGIAVPLISIVISLFFLYHLKVIEIISISVFLVIATILYLGLYRIRQFTKRESGIKKQLHK</sequence>
<evidence type="ECO:0000256" key="4">
    <source>
        <dbReference type="ARBA" id="ARBA00022989"/>
    </source>
</evidence>
<evidence type="ECO:0000256" key="5">
    <source>
        <dbReference type="ARBA" id="ARBA00023136"/>
    </source>
</evidence>
<dbReference type="RefSeq" id="WP_317900408.1">
    <property type="nucleotide sequence ID" value="NZ_JAIRBC010000001.1"/>
</dbReference>
<feature type="transmembrane region" description="Helical" evidence="6">
    <location>
        <begin position="321"/>
        <end position="341"/>
    </location>
</feature>
<keyword evidence="5 6" id="KW-0472">Membrane</keyword>
<feature type="transmembrane region" description="Helical" evidence="6">
    <location>
        <begin position="12"/>
        <end position="40"/>
    </location>
</feature>
<dbReference type="PIRSF" id="PIRSF006060">
    <property type="entry name" value="AA_transporter"/>
    <property type="match status" value="1"/>
</dbReference>
<dbReference type="InterPro" id="IPR002293">
    <property type="entry name" value="AA/rel_permease1"/>
</dbReference>
<evidence type="ECO:0000313" key="7">
    <source>
        <dbReference type="EMBL" id="MCG2459259.1"/>
    </source>
</evidence>
<keyword evidence="8" id="KW-1185">Reference proteome</keyword>